<dbReference type="InterPro" id="IPR050422">
    <property type="entry name" value="X-Pro_aminopeptidase_P"/>
</dbReference>
<evidence type="ECO:0000256" key="3">
    <source>
        <dbReference type="ARBA" id="ARBA00022801"/>
    </source>
</evidence>
<dbReference type="GO" id="GO:0070006">
    <property type="term" value="F:metalloaminopeptidase activity"/>
    <property type="evidence" value="ECO:0007669"/>
    <property type="project" value="InterPro"/>
</dbReference>
<dbReference type="GO" id="GO:0046872">
    <property type="term" value="F:metal ion binding"/>
    <property type="evidence" value="ECO:0007669"/>
    <property type="project" value="UniProtKB-KW"/>
</dbReference>
<protein>
    <submittedName>
        <fullName evidence="7">Aminopeptidase P family protein</fullName>
    </submittedName>
</protein>
<evidence type="ECO:0000259" key="4">
    <source>
        <dbReference type="Pfam" id="PF00557"/>
    </source>
</evidence>
<evidence type="ECO:0000313" key="8">
    <source>
        <dbReference type="Proteomes" id="UP000823862"/>
    </source>
</evidence>
<dbReference type="GO" id="GO:0005737">
    <property type="term" value="C:cytoplasm"/>
    <property type="evidence" value="ECO:0007669"/>
    <property type="project" value="UniProtKB-ARBA"/>
</dbReference>
<dbReference type="FunFam" id="3.90.230.10:FF:000009">
    <property type="entry name" value="xaa-Pro aminopeptidase 2"/>
    <property type="match status" value="1"/>
</dbReference>
<feature type="domain" description="Peptidase M24 C-terminal" evidence="6">
    <location>
        <begin position="533"/>
        <end position="591"/>
    </location>
</feature>
<feature type="domain" description="Creatinase N-terminal" evidence="5">
    <location>
        <begin position="8"/>
        <end position="130"/>
    </location>
</feature>
<dbReference type="InterPro" id="IPR000994">
    <property type="entry name" value="Pept_M24"/>
</dbReference>
<proteinExistence type="inferred from homology"/>
<dbReference type="Gene3D" id="3.90.230.10">
    <property type="entry name" value="Creatinase/methionine aminopeptidase superfamily"/>
    <property type="match status" value="1"/>
</dbReference>
<dbReference type="AlphaFoldDB" id="A0A9D2HYS9"/>
<organism evidence="7 8">
    <name type="scientific">Candidatus Bacteroides avicola</name>
    <dbReference type="NCBI Taxonomy" id="2838468"/>
    <lineage>
        <taxon>Bacteria</taxon>
        <taxon>Pseudomonadati</taxon>
        <taxon>Bacteroidota</taxon>
        <taxon>Bacteroidia</taxon>
        <taxon>Bacteroidales</taxon>
        <taxon>Bacteroidaceae</taxon>
        <taxon>Bacteroides</taxon>
    </lineage>
</organism>
<dbReference type="PANTHER" id="PTHR43763:SF6">
    <property type="entry name" value="XAA-PRO AMINOPEPTIDASE 1"/>
    <property type="match status" value="1"/>
</dbReference>
<dbReference type="InterPro" id="IPR029149">
    <property type="entry name" value="Creatin/AminoP/Spt16_N"/>
</dbReference>
<dbReference type="PANTHER" id="PTHR43763">
    <property type="entry name" value="XAA-PRO AMINOPEPTIDASE 1"/>
    <property type="match status" value="1"/>
</dbReference>
<evidence type="ECO:0000259" key="6">
    <source>
        <dbReference type="Pfam" id="PF16188"/>
    </source>
</evidence>
<evidence type="ECO:0000256" key="2">
    <source>
        <dbReference type="ARBA" id="ARBA00022723"/>
    </source>
</evidence>
<accession>A0A9D2HYS9</accession>
<comment type="similarity">
    <text evidence="1">Belongs to the peptidase M24B family.</text>
</comment>
<evidence type="ECO:0000259" key="5">
    <source>
        <dbReference type="Pfam" id="PF01321"/>
    </source>
</evidence>
<keyword evidence="2" id="KW-0479">Metal-binding</keyword>
<dbReference type="InterPro" id="IPR032416">
    <property type="entry name" value="Peptidase_M24_C"/>
</dbReference>
<dbReference type="InterPro" id="IPR036005">
    <property type="entry name" value="Creatinase/aminopeptidase-like"/>
</dbReference>
<keyword evidence="3" id="KW-0378">Hydrolase</keyword>
<comment type="caution">
    <text evidence="7">The sequence shown here is derived from an EMBL/GenBank/DDBJ whole genome shotgun (WGS) entry which is preliminary data.</text>
</comment>
<dbReference type="CDD" id="cd01085">
    <property type="entry name" value="APP"/>
    <property type="match status" value="1"/>
</dbReference>
<gene>
    <name evidence="7" type="ORF">H9950_09210</name>
</gene>
<dbReference type="Gene3D" id="3.40.350.10">
    <property type="entry name" value="Creatinase/prolidase N-terminal domain"/>
    <property type="match status" value="2"/>
</dbReference>
<reference evidence="7" key="1">
    <citation type="journal article" date="2021" name="PeerJ">
        <title>Extensive microbial diversity within the chicken gut microbiome revealed by metagenomics and culture.</title>
        <authorList>
            <person name="Gilroy R."/>
            <person name="Ravi A."/>
            <person name="Getino M."/>
            <person name="Pursley I."/>
            <person name="Horton D.L."/>
            <person name="Alikhan N.F."/>
            <person name="Baker D."/>
            <person name="Gharbi K."/>
            <person name="Hall N."/>
            <person name="Watson M."/>
            <person name="Adriaenssens E.M."/>
            <person name="Foster-Nyarko E."/>
            <person name="Jarju S."/>
            <person name="Secka A."/>
            <person name="Antonio M."/>
            <person name="Oren A."/>
            <person name="Chaudhuri R.R."/>
            <person name="La Ragione R."/>
            <person name="Hildebrand F."/>
            <person name="Pallen M.J."/>
        </authorList>
    </citation>
    <scope>NUCLEOTIDE SEQUENCE</scope>
    <source>
        <strain evidence="7">ChiHjej12B11-9795</strain>
    </source>
</reference>
<sequence length="592" mass="66792">MNSVIRQRIEKLREMMRQKEFEAFILTDCDPHISEYVAPRWKARTYFSGFDGSAGTLVITLKEAGLWTDSRYFLQAAKQLEGTGITLYKEGLPDTISLIDYLATRVQPGCIGSDPSMLPTRFFEEHAEWLQAHERFLDYCNDPFRDIWTDRPERPMNKAYIYKVEYAGQSCAEKLELLRQCLEEQQKDALLLAALDEIAWTLNIRGNDIPCNPVVISYLLVTRQHATLFIDPEKTDRELLDYLAGNGVETLPYEDFFDHLQATHYGTILTDFGKTNEKAHWMASQHNSVCDFPSPVALLKAKRNEVETAGLHRAMQRDGVALVKFLKWLEEAVPQGGQTEISVTQKLHDFRAAQPLYMGESFDTIAGYGPHAAIVHYEATPETDIPLKPEGFLLLDSGAQYLDGTTDITRTIALGPLTEEEKTDYTLILKGHIALAQAVFPAGTRGAQLDVLARMPIWQHRMNFLHGTGHGVGHFLNVHEGPQSIRMNENPVSLQAGMLTSNEPGVYKEGSHGIRTENLMLTVPAGEGMFGSYLRFETVTLCPIDTTPLLRHLLTDEEAGWLNEYHRTVYNKLAPALDEEEQAWLAEKCKAV</sequence>
<evidence type="ECO:0000313" key="7">
    <source>
        <dbReference type="EMBL" id="HJA86347.1"/>
    </source>
</evidence>
<evidence type="ECO:0000256" key="1">
    <source>
        <dbReference type="ARBA" id="ARBA00008766"/>
    </source>
</evidence>
<dbReference type="InterPro" id="IPR033740">
    <property type="entry name" value="Pept_M24B"/>
</dbReference>
<dbReference type="Proteomes" id="UP000823862">
    <property type="component" value="Unassembled WGS sequence"/>
</dbReference>
<dbReference type="Pfam" id="PF01321">
    <property type="entry name" value="Creatinase_N"/>
    <property type="match status" value="1"/>
</dbReference>
<reference evidence="7" key="2">
    <citation type="submission" date="2021-04" db="EMBL/GenBank/DDBJ databases">
        <authorList>
            <person name="Gilroy R."/>
        </authorList>
    </citation>
    <scope>NUCLEOTIDE SEQUENCE</scope>
    <source>
        <strain evidence="7">ChiHjej12B11-9795</strain>
    </source>
</reference>
<dbReference type="InterPro" id="IPR000587">
    <property type="entry name" value="Creatinase_N"/>
</dbReference>
<dbReference type="Pfam" id="PF16188">
    <property type="entry name" value="Peptidase_M24_C"/>
    <property type="match status" value="1"/>
</dbReference>
<feature type="domain" description="Peptidase M24" evidence="4">
    <location>
        <begin position="311"/>
        <end position="521"/>
    </location>
</feature>
<dbReference type="Pfam" id="PF00557">
    <property type="entry name" value="Peptidase_M24"/>
    <property type="match status" value="1"/>
</dbReference>
<dbReference type="Pfam" id="PF16189">
    <property type="entry name" value="Creatinase_N_2"/>
    <property type="match status" value="1"/>
</dbReference>
<dbReference type="SUPFAM" id="SSF53092">
    <property type="entry name" value="Creatinase/prolidase N-terminal domain"/>
    <property type="match status" value="1"/>
</dbReference>
<dbReference type="SUPFAM" id="SSF55920">
    <property type="entry name" value="Creatinase/aminopeptidase"/>
    <property type="match status" value="1"/>
</dbReference>
<keyword evidence="7" id="KW-0645">Protease</keyword>
<name>A0A9D2HYS9_9BACE</name>
<keyword evidence="7" id="KW-0031">Aminopeptidase</keyword>
<dbReference type="EMBL" id="DWZI01000044">
    <property type="protein sequence ID" value="HJA86347.1"/>
    <property type="molecule type" value="Genomic_DNA"/>
</dbReference>